<dbReference type="EMBL" id="JBHMAR010000036">
    <property type="protein sequence ID" value="MFB9737909.1"/>
    <property type="molecule type" value="Genomic_DNA"/>
</dbReference>
<keyword evidence="3" id="KW-1185">Reference proteome</keyword>
<feature type="region of interest" description="Disordered" evidence="1">
    <location>
        <begin position="134"/>
        <end position="167"/>
    </location>
</feature>
<dbReference type="RefSeq" id="WP_247472281.1">
    <property type="nucleotide sequence ID" value="NZ_JBHMAR010000036.1"/>
</dbReference>
<organism evidence="2 3">
    <name type="scientific">Streptomyces thermocoprophilus</name>
    <dbReference type="NCBI Taxonomy" id="78356"/>
    <lineage>
        <taxon>Bacteria</taxon>
        <taxon>Bacillati</taxon>
        <taxon>Actinomycetota</taxon>
        <taxon>Actinomycetes</taxon>
        <taxon>Kitasatosporales</taxon>
        <taxon>Streptomycetaceae</taxon>
        <taxon>Streptomyces</taxon>
    </lineage>
</organism>
<evidence type="ECO:0000313" key="2">
    <source>
        <dbReference type="EMBL" id="MFB9737909.1"/>
    </source>
</evidence>
<evidence type="ECO:0000256" key="1">
    <source>
        <dbReference type="SAM" id="MobiDB-lite"/>
    </source>
</evidence>
<name>A0ABV5VJF8_9ACTN</name>
<proteinExistence type="predicted"/>
<evidence type="ECO:0000313" key="3">
    <source>
        <dbReference type="Proteomes" id="UP001589703"/>
    </source>
</evidence>
<feature type="compositionally biased region" description="Basic and acidic residues" evidence="1">
    <location>
        <begin position="149"/>
        <end position="167"/>
    </location>
</feature>
<feature type="compositionally biased region" description="Low complexity" evidence="1">
    <location>
        <begin position="134"/>
        <end position="148"/>
    </location>
</feature>
<comment type="caution">
    <text evidence="2">The sequence shown here is derived from an EMBL/GenBank/DDBJ whole genome shotgun (WGS) entry which is preliminary data.</text>
</comment>
<sequence>MTAQRWTDQVRRGLGLGRLLPLGGPGDGAWVAESAAVTVLRQAVAGPAGVRLGRVRVALADPEAVAEPAVPAPPSALPPGGLRVTADLAATAEAPLPVTASRVRVNLTGAAERLGLTVTEIDLRVTELLDEAAGPAPAADPAGPVPDGVPRETSRTAADDADTAEARAGRAALAVPGVTGLTGFLGRAVHIDDGPRREAELPRRHVRVEVAVAGDRRPVEVARAVRAAVTEALEERPTVAVLVTAVE</sequence>
<accession>A0ABV5VJF8</accession>
<gene>
    <name evidence="2" type="ORF">ACFFRO_22735</name>
</gene>
<protein>
    <submittedName>
        <fullName evidence="2">Nucleopolyhedrovirus P10 family protein</fullName>
    </submittedName>
</protein>
<dbReference type="Proteomes" id="UP001589703">
    <property type="component" value="Unassembled WGS sequence"/>
</dbReference>
<reference evidence="2 3" key="1">
    <citation type="submission" date="2024-09" db="EMBL/GenBank/DDBJ databases">
        <authorList>
            <person name="Sun Q."/>
            <person name="Mori K."/>
        </authorList>
    </citation>
    <scope>NUCLEOTIDE SEQUENCE [LARGE SCALE GENOMIC DNA]</scope>
    <source>
        <strain evidence="2 3">JCM 10918</strain>
    </source>
</reference>